<proteinExistence type="predicted"/>
<sequence length="163" mass="18039">MAQLIKNGQLIQDSAWQLVEDSAEATSGSLISLGRWQSEREALLPAAQAGDIGLYLESDQTADLIGDDASSFPIIAINFPKFADGRGYSAARLLRERHGYKGELRAVGDVLIDQLFFMKRCGFDSYALRDDQELEVALAAFSTFTACYQNDVADPRPLFRRRA</sequence>
<gene>
    <name evidence="1" type="ORF">I9W95_10375</name>
</gene>
<organism evidence="1 2">
    <name type="scientific">Thalassolituus marinus</name>
    <dbReference type="NCBI Taxonomy" id="671053"/>
    <lineage>
        <taxon>Bacteria</taxon>
        <taxon>Pseudomonadati</taxon>
        <taxon>Pseudomonadota</taxon>
        <taxon>Gammaproteobacteria</taxon>
        <taxon>Oceanospirillales</taxon>
        <taxon>Oceanospirillaceae</taxon>
        <taxon>Thalassolituus</taxon>
    </lineage>
</organism>
<name>A0ABS7ZQP1_9GAMM</name>
<keyword evidence="2" id="KW-1185">Reference proteome</keyword>
<dbReference type="RefSeq" id="WP_225674575.1">
    <property type="nucleotide sequence ID" value="NZ_JAEDAH010000051.1"/>
</dbReference>
<evidence type="ECO:0000313" key="2">
    <source>
        <dbReference type="Proteomes" id="UP000714380"/>
    </source>
</evidence>
<dbReference type="Proteomes" id="UP000714380">
    <property type="component" value="Unassembled WGS sequence"/>
</dbReference>
<accession>A0ABS7ZQP1</accession>
<reference evidence="1 2" key="1">
    <citation type="submission" date="2020-12" db="EMBL/GenBank/DDBJ databases">
        <title>Novel Thalassolituus-related marine hydrocarbonoclastic bacteria mediated algae-derived hydrocarbons mineralization in twilight zone of the northern South China Sea.</title>
        <authorList>
            <person name="Dong C."/>
        </authorList>
    </citation>
    <scope>NUCLEOTIDE SEQUENCE [LARGE SCALE GENOMIC DNA]</scope>
    <source>
        <strain evidence="1 2">IMCC1826</strain>
    </source>
</reference>
<dbReference type="InterPro" id="IPR008318">
    <property type="entry name" value="UCP030820"/>
</dbReference>
<dbReference type="Pfam" id="PF06073">
    <property type="entry name" value="DUF934"/>
    <property type="match status" value="1"/>
</dbReference>
<evidence type="ECO:0000313" key="1">
    <source>
        <dbReference type="EMBL" id="MCA6064015.1"/>
    </source>
</evidence>
<dbReference type="EMBL" id="JAEDAH010000051">
    <property type="protein sequence ID" value="MCA6064015.1"/>
    <property type="molecule type" value="Genomic_DNA"/>
</dbReference>
<comment type="caution">
    <text evidence="1">The sequence shown here is derived from an EMBL/GenBank/DDBJ whole genome shotgun (WGS) entry which is preliminary data.</text>
</comment>
<protein>
    <submittedName>
        <fullName evidence="1">DUF934 domain-containing protein</fullName>
    </submittedName>
</protein>
<dbReference type="PIRSF" id="PIRSF030820">
    <property type="entry name" value="UCP030820"/>
    <property type="match status" value="1"/>
</dbReference>